<dbReference type="RefSeq" id="WP_044413493.1">
    <property type="nucleotide sequence ID" value="NZ_JXXE01000340.1"/>
</dbReference>
<evidence type="ECO:0000256" key="5">
    <source>
        <dbReference type="ARBA" id="ARBA00038306"/>
    </source>
</evidence>
<evidence type="ECO:0000256" key="3">
    <source>
        <dbReference type="ARBA" id="ARBA00023136"/>
    </source>
</evidence>
<dbReference type="PATRIC" id="fig|1076.23.peg.3636"/>
<evidence type="ECO:0000313" key="9">
    <source>
        <dbReference type="Proteomes" id="UP000032515"/>
    </source>
</evidence>
<evidence type="ECO:0000256" key="1">
    <source>
        <dbReference type="ARBA" id="ARBA00004442"/>
    </source>
</evidence>
<feature type="chain" id="PRO_5002319697" description="Outer membrane protein beta-barrel domain-containing protein" evidence="6">
    <location>
        <begin position="20"/>
        <end position="245"/>
    </location>
</feature>
<dbReference type="Pfam" id="PF13505">
    <property type="entry name" value="OMP_b-brl"/>
    <property type="match status" value="1"/>
</dbReference>
<dbReference type="SUPFAM" id="SSF56925">
    <property type="entry name" value="OMPA-like"/>
    <property type="match status" value="1"/>
</dbReference>
<evidence type="ECO:0000256" key="6">
    <source>
        <dbReference type="SAM" id="SignalP"/>
    </source>
</evidence>
<evidence type="ECO:0000256" key="2">
    <source>
        <dbReference type="ARBA" id="ARBA00022729"/>
    </source>
</evidence>
<dbReference type="Gene3D" id="2.40.160.20">
    <property type="match status" value="1"/>
</dbReference>
<name>A0A0D7EJM4_RHOPL</name>
<organism evidence="8 9">
    <name type="scientific">Rhodopseudomonas palustris</name>
    <dbReference type="NCBI Taxonomy" id="1076"/>
    <lineage>
        <taxon>Bacteria</taxon>
        <taxon>Pseudomonadati</taxon>
        <taxon>Pseudomonadota</taxon>
        <taxon>Alphaproteobacteria</taxon>
        <taxon>Hyphomicrobiales</taxon>
        <taxon>Nitrobacteraceae</taxon>
        <taxon>Rhodopseudomonas</taxon>
    </lineage>
</organism>
<comment type="subcellular location">
    <subcellularLocation>
        <location evidence="1">Cell outer membrane</location>
    </subcellularLocation>
</comment>
<dbReference type="GO" id="GO:0009279">
    <property type="term" value="C:cell outer membrane"/>
    <property type="evidence" value="ECO:0007669"/>
    <property type="project" value="UniProtKB-SubCell"/>
</dbReference>
<dbReference type="PANTHER" id="PTHR34001">
    <property type="entry name" value="BLL7405 PROTEIN"/>
    <property type="match status" value="1"/>
</dbReference>
<comment type="caution">
    <text evidence="8">The sequence shown here is derived from an EMBL/GenBank/DDBJ whole genome shotgun (WGS) entry which is preliminary data.</text>
</comment>
<keyword evidence="4" id="KW-0998">Cell outer membrane</keyword>
<dbReference type="OrthoDB" id="9815357at2"/>
<accession>A0A0D7EJM4</accession>
<proteinExistence type="inferred from homology"/>
<gene>
    <name evidence="8" type="ORF">OO17_16925</name>
</gene>
<feature type="domain" description="Outer membrane protein beta-barrel" evidence="7">
    <location>
        <begin position="32"/>
        <end position="235"/>
    </location>
</feature>
<keyword evidence="2 6" id="KW-0732">Signal</keyword>
<keyword evidence="3" id="KW-0472">Membrane</keyword>
<evidence type="ECO:0000313" key="8">
    <source>
        <dbReference type="EMBL" id="KIZ40710.1"/>
    </source>
</evidence>
<dbReference type="InterPro" id="IPR027385">
    <property type="entry name" value="Beta-barrel_OMP"/>
</dbReference>
<reference evidence="8 9" key="1">
    <citation type="submission" date="2014-11" db="EMBL/GenBank/DDBJ databases">
        <title>Genomics and ecophysiology of heterotrophic nitrogen fixing bacteria isolated from estuarine surface water.</title>
        <authorList>
            <person name="Bentzon-Tilia M."/>
            <person name="Severin I."/>
            <person name="Hansen L.H."/>
            <person name="Riemann L."/>
        </authorList>
    </citation>
    <scope>NUCLEOTIDE SEQUENCE [LARGE SCALE GENOMIC DNA]</scope>
    <source>
        <strain evidence="8 9">BAL398</strain>
    </source>
</reference>
<dbReference type="InterPro" id="IPR011250">
    <property type="entry name" value="OMP/PagP_B-barrel"/>
</dbReference>
<comment type="similarity">
    <text evidence="5">Belongs to the Omp25/RopB family.</text>
</comment>
<dbReference type="InterPro" id="IPR051692">
    <property type="entry name" value="OMP-like"/>
</dbReference>
<dbReference type="AlphaFoldDB" id="A0A0D7EJM4"/>
<feature type="signal peptide" evidence="6">
    <location>
        <begin position="1"/>
        <end position="19"/>
    </location>
</feature>
<protein>
    <recommendedName>
        <fullName evidence="7">Outer membrane protein beta-barrel domain-containing protein</fullName>
    </recommendedName>
</protein>
<evidence type="ECO:0000259" key="7">
    <source>
        <dbReference type="Pfam" id="PF13505"/>
    </source>
</evidence>
<evidence type="ECO:0000256" key="4">
    <source>
        <dbReference type="ARBA" id="ARBA00023237"/>
    </source>
</evidence>
<dbReference type="EMBL" id="JXXE01000340">
    <property type="protein sequence ID" value="KIZ40710.1"/>
    <property type="molecule type" value="Genomic_DNA"/>
</dbReference>
<sequence>MKTLVITGAFCLLPIAAMAADMPARGLYKAPIMVAAAPSWTGFYVGAHAGYGWGDFEASDVDPVFRTLIDENLNHKPDGGVFGAHAGYNYQVGDIVFGVEADGSYASIKGSVFYDFPLLGGTFSDQQTSKIDALFSARGRVGYAFGPALLYATGGVATAQVSSTFSASLFGQSLSTADKAWHVGYTVGGGIEYKLASNWSTRVEYLYADLGEQTHTVEPFKLSMNVVRVGLTYQFGAPAAMTARY</sequence>
<dbReference type="PANTHER" id="PTHR34001:SF3">
    <property type="entry name" value="BLL7405 PROTEIN"/>
    <property type="match status" value="1"/>
</dbReference>
<dbReference type="Proteomes" id="UP000032515">
    <property type="component" value="Unassembled WGS sequence"/>
</dbReference>